<feature type="compositionally biased region" description="Basic and acidic residues" evidence="1">
    <location>
        <begin position="151"/>
        <end position="166"/>
    </location>
</feature>
<dbReference type="GO" id="GO:0045892">
    <property type="term" value="P:negative regulation of DNA-templated transcription"/>
    <property type="evidence" value="ECO:0007669"/>
    <property type="project" value="InterPro"/>
</dbReference>
<sequence>MYLGHDVWITNCQYDSIAAISKSCAMFVKNMAIAVFGTAVLKSSSVTGTQSNRIKNKTKKEPRPKLDPAKLLAVRDTLRYWLTNEKGYDEVAIEFELQQVGTHISHKIYELNRVPSGKRAVHNHPDVTEVDIETENDDSVAKYCETDVSAEENHDHDDPLEDRSEINSESAIEDEKKDEEHTV</sequence>
<organism evidence="3 4">
    <name type="scientific">Lasius niger</name>
    <name type="common">Black garden ant</name>
    <dbReference type="NCBI Taxonomy" id="67767"/>
    <lineage>
        <taxon>Eukaryota</taxon>
        <taxon>Metazoa</taxon>
        <taxon>Ecdysozoa</taxon>
        <taxon>Arthropoda</taxon>
        <taxon>Hexapoda</taxon>
        <taxon>Insecta</taxon>
        <taxon>Pterygota</taxon>
        <taxon>Neoptera</taxon>
        <taxon>Endopterygota</taxon>
        <taxon>Hymenoptera</taxon>
        <taxon>Apocrita</taxon>
        <taxon>Aculeata</taxon>
        <taxon>Formicoidea</taxon>
        <taxon>Formicidae</taxon>
        <taxon>Formicinae</taxon>
        <taxon>Lasius</taxon>
        <taxon>Lasius</taxon>
    </lineage>
</organism>
<dbReference type="PANTHER" id="PTHR14628:SF1">
    <property type="entry name" value="BEN DOMAIN-CONTAINING PROTEIN 5"/>
    <property type="match status" value="1"/>
</dbReference>
<name>A0A0J7K598_LASNI</name>
<evidence type="ECO:0000313" key="3">
    <source>
        <dbReference type="EMBL" id="KMQ85512.1"/>
    </source>
</evidence>
<dbReference type="AlphaFoldDB" id="A0A0J7K598"/>
<comment type="caution">
    <text evidence="3">The sequence shown here is derived from an EMBL/GenBank/DDBJ whole genome shotgun (WGS) entry which is preliminary data.</text>
</comment>
<dbReference type="PANTHER" id="PTHR14628">
    <property type="entry name" value="BEN DOMAIN-CONTAINING PROTEIN 5"/>
    <property type="match status" value="1"/>
</dbReference>
<dbReference type="Gene3D" id="1.10.10.2590">
    <property type="entry name" value="BEN domain"/>
    <property type="match status" value="1"/>
</dbReference>
<evidence type="ECO:0000313" key="4">
    <source>
        <dbReference type="Proteomes" id="UP000036403"/>
    </source>
</evidence>
<dbReference type="InterPro" id="IPR018379">
    <property type="entry name" value="BEN_domain"/>
</dbReference>
<dbReference type="Proteomes" id="UP000036403">
    <property type="component" value="Unassembled WGS sequence"/>
</dbReference>
<dbReference type="InterPro" id="IPR040391">
    <property type="entry name" value="BEND5"/>
</dbReference>
<dbReference type="EMBL" id="LBMM01013713">
    <property type="protein sequence ID" value="KMQ85512.1"/>
    <property type="molecule type" value="Genomic_DNA"/>
</dbReference>
<keyword evidence="4" id="KW-1185">Reference proteome</keyword>
<accession>A0A0J7K598</accession>
<dbReference type="PROSITE" id="PS51457">
    <property type="entry name" value="BEN"/>
    <property type="match status" value="1"/>
</dbReference>
<reference evidence="3 4" key="1">
    <citation type="submission" date="2015-04" db="EMBL/GenBank/DDBJ databases">
        <title>Lasius niger genome sequencing.</title>
        <authorList>
            <person name="Konorov E.A."/>
            <person name="Nikitin M.A."/>
            <person name="Kirill M.V."/>
            <person name="Chang P."/>
        </authorList>
    </citation>
    <scope>NUCLEOTIDE SEQUENCE [LARGE SCALE GENOMIC DNA]</scope>
    <source>
        <tissue evidence="3">Whole</tissue>
    </source>
</reference>
<dbReference type="OrthoDB" id="7701138at2759"/>
<feature type="domain" description="BEN" evidence="2">
    <location>
        <begin position="4"/>
        <end position="115"/>
    </location>
</feature>
<protein>
    <submittedName>
        <fullName evidence="3">Ben domain-containing protein 5</fullName>
    </submittedName>
</protein>
<dbReference type="GO" id="GO:0003677">
    <property type="term" value="F:DNA binding"/>
    <property type="evidence" value="ECO:0007669"/>
    <property type="project" value="InterPro"/>
</dbReference>
<proteinExistence type="predicted"/>
<feature type="compositionally biased region" description="Basic and acidic residues" evidence="1">
    <location>
        <begin position="173"/>
        <end position="183"/>
    </location>
</feature>
<evidence type="ECO:0000259" key="2">
    <source>
        <dbReference type="PROSITE" id="PS51457"/>
    </source>
</evidence>
<feature type="region of interest" description="Disordered" evidence="1">
    <location>
        <begin position="145"/>
        <end position="183"/>
    </location>
</feature>
<dbReference type="PaxDb" id="67767-A0A0J7K598"/>
<evidence type="ECO:0000256" key="1">
    <source>
        <dbReference type="SAM" id="MobiDB-lite"/>
    </source>
</evidence>
<gene>
    <name evidence="3" type="ORF">RF55_15886</name>
</gene>